<dbReference type="AlphaFoldDB" id="A0A1J5RC62"/>
<evidence type="ECO:0000313" key="2">
    <source>
        <dbReference type="EMBL" id="OIQ93680.1"/>
    </source>
</evidence>
<proteinExistence type="predicted"/>
<reference evidence="2" key="1">
    <citation type="submission" date="2016-10" db="EMBL/GenBank/DDBJ databases">
        <title>Sequence of Gallionella enrichment culture.</title>
        <authorList>
            <person name="Poehlein A."/>
            <person name="Muehling M."/>
            <person name="Daniel R."/>
        </authorList>
    </citation>
    <scope>NUCLEOTIDE SEQUENCE</scope>
</reference>
<accession>A0A1J5RC62</accession>
<comment type="caution">
    <text evidence="2">The sequence shown here is derived from an EMBL/GenBank/DDBJ whole genome shotgun (WGS) entry which is preliminary data.</text>
</comment>
<feature type="transmembrane region" description="Helical" evidence="1">
    <location>
        <begin position="52"/>
        <end position="69"/>
    </location>
</feature>
<dbReference type="EMBL" id="MLJW01000202">
    <property type="protein sequence ID" value="OIQ93680.1"/>
    <property type="molecule type" value="Genomic_DNA"/>
</dbReference>
<evidence type="ECO:0000256" key="1">
    <source>
        <dbReference type="SAM" id="Phobius"/>
    </source>
</evidence>
<organism evidence="2">
    <name type="scientific">mine drainage metagenome</name>
    <dbReference type="NCBI Taxonomy" id="410659"/>
    <lineage>
        <taxon>unclassified sequences</taxon>
        <taxon>metagenomes</taxon>
        <taxon>ecological metagenomes</taxon>
    </lineage>
</organism>
<keyword evidence="1" id="KW-0472">Membrane</keyword>
<keyword evidence="1" id="KW-1133">Transmembrane helix</keyword>
<keyword evidence="1" id="KW-0812">Transmembrane</keyword>
<gene>
    <name evidence="2" type="ORF">GALL_243610</name>
</gene>
<protein>
    <submittedName>
        <fullName evidence="2">Uncharacterized protein</fullName>
    </submittedName>
</protein>
<sequence>MTDEDLDRLLRHATPVIGADRIERVSRAVLLRQARLETAAASWFTWLTARASAAYCALFVLGCVVNVALHQGAAARPDLLAAVTLPSGWGG</sequence>
<name>A0A1J5RC62_9ZZZZ</name>